<evidence type="ECO:0000313" key="2">
    <source>
        <dbReference type="Proteomes" id="UP001211872"/>
    </source>
</evidence>
<organism evidence="1 2">
    <name type="scientific">Hymenobacter yonginensis</name>
    <dbReference type="NCBI Taxonomy" id="748197"/>
    <lineage>
        <taxon>Bacteria</taxon>
        <taxon>Pseudomonadati</taxon>
        <taxon>Bacteroidota</taxon>
        <taxon>Cytophagia</taxon>
        <taxon>Cytophagales</taxon>
        <taxon>Hymenobacteraceae</taxon>
        <taxon>Hymenobacter</taxon>
    </lineage>
</organism>
<dbReference type="EMBL" id="CP115396">
    <property type="protein sequence ID" value="WBO83955.1"/>
    <property type="molecule type" value="Genomic_DNA"/>
</dbReference>
<protein>
    <submittedName>
        <fullName evidence="1">Uncharacterized protein</fullName>
    </submittedName>
</protein>
<proteinExistence type="predicted"/>
<keyword evidence="2" id="KW-1185">Reference proteome</keyword>
<reference evidence="1 2" key="1">
    <citation type="journal article" date="2011" name="Int. J. Syst. Evol. Microbiol.">
        <title>Hymenobacter yonginensis sp. nov., isolated from a mesotrophic artificial lake.</title>
        <authorList>
            <person name="Joung Y."/>
            <person name="Cho S.H."/>
            <person name="Kim H."/>
            <person name="Kim S.B."/>
            <person name="Joh K."/>
        </authorList>
    </citation>
    <scope>NUCLEOTIDE SEQUENCE [LARGE SCALE GENOMIC DNA]</scope>
    <source>
        <strain evidence="1 2">KCTC 22745</strain>
    </source>
</reference>
<sequence>MLHNPRRCIVDYRVPEADFDKAVAHYGKLLDREKPDVEKPLLAVFKVFTANIDPLETTYQAELRVTGVKAGSPALQHSPAVYWGSDEVDGDFAQLEHAGELPGTTKEPVQPDPSGMYTTPRLGSLVDVQGYRMGVAINPDYPGRKEWITLLLLLSGAGKLLLLGAAGG</sequence>
<dbReference type="RefSeq" id="WP_270126429.1">
    <property type="nucleotide sequence ID" value="NZ_CP115396.1"/>
</dbReference>
<accession>A0ABY7PPN5</accession>
<gene>
    <name evidence="1" type="ORF">O9Z63_16440</name>
</gene>
<evidence type="ECO:0000313" key="1">
    <source>
        <dbReference type="EMBL" id="WBO83955.1"/>
    </source>
</evidence>
<name>A0ABY7PPN5_9BACT</name>
<dbReference type="Proteomes" id="UP001211872">
    <property type="component" value="Chromosome"/>
</dbReference>